<evidence type="ECO:0000256" key="1">
    <source>
        <dbReference type="ARBA" id="ARBA00004370"/>
    </source>
</evidence>
<dbReference type="RefSeq" id="WP_091298964.1">
    <property type="nucleotide sequence ID" value="NZ_FOCE01000002.1"/>
</dbReference>
<dbReference type="Proteomes" id="UP000198761">
    <property type="component" value="Unassembled WGS sequence"/>
</dbReference>
<dbReference type="InterPro" id="IPR051692">
    <property type="entry name" value="OMP-like"/>
</dbReference>
<dbReference type="InterPro" id="IPR027385">
    <property type="entry name" value="Beta-barrel_OMP"/>
</dbReference>
<evidence type="ECO:0000313" key="7">
    <source>
        <dbReference type="EMBL" id="SEM80265.1"/>
    </source>
</evidence>
<dbReference type="OrthoDB" id="268975at2"/>
<keyword evidence="3" id="KW-0472">Membrane</keyword>
<dbReference type="PANTHER" id="PTHR34001:SF3">
    <property type="entry name" value="BLL7405 PROTEIN"/>
    <property type="match status" value="1"/>
</dbReference>
<dbReference type="AlphaFoldDB" id="A0A1H8BBK4"/>
<evidence type="ECO:0000256" key="5">
    <source>
        <dbReference type="SAM" id="SignalP"/>
    </source>
</evidence>
<dbReference type="Gene3D" id="2.40.160.20">
    <property type="match status" value="1"/>
</dbReference>
<organism evidence="7 8">
    <name type="scientific">Gemmobacter aquatilis</name>
    <dbReference type="NCBI Taxonomy" id="933059"/>
    <lineage>
        <taxon>Bacteria</taxon>
        <taxon>Pseudomonadati</taxon>
        <taxon>Pseudomonadota</taxon>
        <taxon>Alphaproteobacteria</taxon>
        <taxon>Rhodobacterales</taxon>
        <taxon>Paracoccaceae</taxon>
        <taxon>Gemmobacter</taxon>
    </lineage>
</organism>
<dbReference type="InterPro" id="IPR011250">
    <property type="entry name" value="OMP/PagP_B-barrel"/>
</dbReference>
<evidence type="ECO:0000259" key="6">
    <source>
        <dbReference type="Pfam" id="PF13505"/>
    </source>
</evidence>
<evidence type="ECO:0000256" key="4">
    <source>
        <dbReference type="ARBA" id="ARBA00038306"/>
    </source>
</evidence>
<comment type="similarity">
    <text evidence="4">Belongs to the Omp25/RopB family.</text>
</comment>
<keyword evidence="2 5" id="KW-0732">Signal</keyword>
<evidence type="ECO:0000313" key="8">
    <source>
        <dbReference type="Proteomes" id="UP000198761"/>
    </source>
</evidence>
<dbReference type="GO" id="GO:0016020">
    <property type="term" value="C:membrane"/>
    <property type="evidence" value="ECO:0007669"/>
    <property type="project" value="UniProtKB-SubCell"/>
</dbReference>
<dbReference type="Pfam" id="PF13505">
    <property type="entry name" value="OMP_b-brl"/>
    <property type="match status" value="1"/>
</dbReference>
<dbReference type="SUPFAM" id="SSF56925">
    <property type="entry name" value="OMPA-like"/>
    <property type="match status" value="1"/>
</dbReference>
<feature type="signal peptide" evidence="5">
    <location>
        <begin position="1"/>
        <end position="20"/>
    </location>
</feature>
<dbReference type="STRING" id="933059.SAMN04488103_102124"/>
<gene>
    <name evidence="7" type="ORF">SAMN04488103_102124</name>
</gene>
<name>A0A1H8BBK4_9RHOB</name>
<dbReference type="PANTHER" id="PTHR34001">
    <property type="entry name" value="BLL7405 PROTEIN"/>
    <property type="match status" value="1"/>
</dbReference>
<proteinExistence type="inferred from homology"/>
<reference evidence="7 8" key="1">
    <citation type="submission" date="2016-10" db="EMBL/GenBank/DDBJ databases">
        <authorList>
            <person name="de Groot N.N."/>
        </authorList>
    </citation>
    <scope>NUCLEOTIDE SEQUENCE [LARGE SCALE GENOMIC DNA]</scope>
    <source>
        <strain evidence="7 8">DSM 3857</strain>
    </source>
</reference>
<evidence type="ECO:0000256" key="2">
    <source>
        <dbReference type="ARBA" id="ARBA00022729"/>
    </source>
</evidence>
<protein>
    <submittedName>
        <fullName evidence="7">Opacity protein</fullName>
    </submittedName>
</protein>
<feature type="chain" id="PRO_5011680228" evidence="5">
    <location>
        <begin position="21"/>
        <end position="199"/>
    </location>
</feature>
<keyword evidence="8" id="KW-1185">Reference proteome</keyword>
<sequence length="199" mass="19869">MKRTIAALIGSAFLAAPALAGGPVTPVAEPPLEAPPVVTPAASGDWGGAYVGGQLGYADVGSKGNAVTGDGVLGGVQAGYRWDLGSTVLGVEADVSAADASFDGGAGKLDSLARVKLQAGYDMGRTLVYATGGAAYAKADVGGASLSDTGYFGGLGADYALNDRWTVGGEVLMHKFDNFDKSGIDADATTAAVKVNFRF</sequence>
<feature type="domain" description="Outer membrane protein beta-barrel" evidence="6">
    <location>
        <begin position="39"/>
        <end position="199"/>
    </location>
</feature>
<accession>A0A1H8BBK4</accession>
<evidence type="ECO:0000256" key="3">
    <source>
        <dbReference type="ARBA" id="ARBA00023136"/>
    </source>
</evidence>
<dbReference type="EMBL" id="FOCE01000002">
    <property type="protein sequence ID" value="SEM80265.1"/>
    <property type="molecule type" value="Genomic_DNA"/>
</dbReference>
<comment type="subcellular location">
    <subcellularLocation>
        <location evidence="1">Membrane</location>
    </subcellularLocation>
</comment>